<name>A0AAU8BXB0_9VIRU</name>
<sequence>MRGFLLPEICYNPASTQEGINMAKNVEPVVKALNFKELYNKKYGDIARLNSAHSYTPEQVFNLAVRYFEWAEKNHIEAAETASFQGDVYESKIHKPRIFTLNGLRLFCGFSEAVTIKWRKEPGFSDVMEFIDGVINEQKFQLAANGIVNAAFIAKDIGIEKPASINVEANSSSSVDAVTAEEVKEAVIDILEKI</sequence>
<dbReference type="Pfam" id="PF16677">
    <property type="entry name" value="GP3_package"/>
    <property type="match status" value="1"/>
</dbReference>
<dbReference type="EMBL" id="PP554580">
    <property type="protein sequence ID" value="XCD29886.1"/>
    <property type="molecule type" value="Genomic_DNA"/>
</dbReference>
<protein>
    <submittedName>
        <fullName evidence="1">Terminase small subunit</fullName>
    </submittedName>
</protein>
<dbReference type="Gene3D" id="1.10.132.80">
    <property type="match status" value="1"/>
</dbReference>
<proteinExistence type="predicted"/>
<organism evidence="1">
    <name type="scientific">Salmonella phage PMBT35</name>
    <dbReference type="NCBI Taxonomy" id="3137287"/>
    <lineage>
        <taxon>Viruses</taxon>
    </lineage>
</organism>
<evidence type="ECO:0000313" key="1">
    <source>
        <dbReference type="EMBL" id="XCD29886.1"/>
    </source>
</evidence>
<dbReference type="InterPro" id="IPR032066">
    <property type="entry name" value="GP3_package"/>
</dbReference>
<accession>A0AAU8BXB0</accession>
<reference evidence="1" key="1">
    <citation type="submission" date="2024-03" db="EMBL/GenBank/DDBJ databases">
        <title>This phage originates from the Bacteriophage catalogue of the Bacteriophage Competence Centre, Department of Microbiology und Biotechnology, Max Rubner-Institut, Kiel, Germany.</title>
        <authorList>
            <person name="Sprotte S."/>
            <person name="Brinks E."/>
        </authorList>
    </citation>
    <scope>NUCLEOTIDE SEQUENCE</scope>
</reference>